<organism evidence="8 9">
    <name type="scientific">Prevotella pallens</name>
    <dbReference type="NCBI Taxonomy" id="60133"/>
    <lineage>
        <taxon>Bacteria</taxon>
        <taxon>Pseudomonadati</taxon>
        <taxon>Bacteroidota</taxon>
        <taxon>Bacteroidia</taxon>
        <taxon>Bacteroidales</taxon>
        <taxon>Prevotellaceae</taxon>
        <taxon>Prevotella</taxon>
    </lineage>
</organism>
<keyword evidence="4" id="KW-0479">Metal-binding</keyword>
<proteinExistence type="predicted"/>
<dbReference type="SFLD" id="SFLDS00029">
    <property type="entry name" value="Radical_SAM"/>
    <property type="match status" value="1"/>
</dbReference>
<dbReference type="OrthoDB" id="9808591at2"/>
<evidence type="ECO:0000256" key="3">
    <source>
        <dbReference type="ARBA" id="ARBA00022691"/>
    </source>
</evidence>
<evidence type="ECO:0000256" key="2">
    <source>
        <dbReference type="ARBA" id="ARBA00022485"/>
    </source>
</evidence>
<evidence type="ECO:0000259" key="7">
    <source>
        <dbReference type="Pfam" id="PF04055"/>
    </source>
</evidence>
<dbReference type="PANTHER" id="PTHR43787">
    <property type="entry name" value="FEMO COFACTOR BIOSYNTHESIS PROTEIN NIFB-RELATED"/>
    <property type="match status" value="1"/>
</dbReference>
<dbReference type="GO" id="GO:0051539">
    <property type="term" value="F:4 iron, 4 sulfur cluster binding"/>
    <property type="evidence" value="ECO:0007669"/>
    <property type="project" value="UniProtKB-KW"/>
</dbReference>
<dbReference type="SUPFAM" id="SSF102114">
    <property type="entry name" value="Radical SAM enzymes"/>
    <property type="match status" value="1"/>
</dbReference>
<evidence type="ECO:0000256" key="6">
    <source>
        <dbReference type="ARBA" id="ARBA00023014"/>
    </source>
</evidence>
<gene>
    <name evidence="8" type="ORF">NCTC13043_02107</name>
</gene>
<evidence type="ECO:0000256" key="4">
    <source>
        <dbReference type="ARBA" id="ARBA00022723"/>
    </source>
</evidence>
<comment type="cofactor">
    <cofactor evidence="1">
        <name>[4Fe-4S] cluster</name>
        <dbReference type="ChEBI" id="CHEBI:49883"/>
    </cofactor>
</comment>
<dbReference type="AlphaFoldDB" id="A0A379G9G4"/>
<name>A0A379G9G4_9BACT</name>
<dbReference type="InterPro" id="IPR007197">
    <property type="entry name" value="rSAM"/>
</dbReference>
<keyword evidence="5" id="KW-0408">Iron</keyword>
<keyword evidence="8" id="KW-0670">Pyruvate</keyword>
<dbReference type="UniPathway" id="UPA00782"/>
<accession>A0A379G9G4</accession>
<sequence>MVHYCVRIDNAPFYTNVLIMKKSSYNIIIRSEKASLIFNSFTNSYVALSNSICNAFESLQIDEFKNKYKVAYQNLCELGVIIPDTRDELAIIRYKNKIATFGSRELRIVVYPTQDCNLKCWYCYENHIPNTHMNEETASKIIKYINKEIGKNSFDSFFITLFGGEPFTDFNSITYPLLSKIKTLVENAGKYFSCFFVTNASLIDEEIISKLKYLNPHLQITLDGDKEHHDKVRIWKKGNKPTYDHILWVIHKLTEEIQGEKFFVTLRINYDNTTLHGIPEILDKIKDIDRKKIFVHFERVWQTEKESTEVHKKLLREFLKKFIEEGFCVNQGTFRGFPYSCPSDTKNSIVINYDGTIHKCNGRTLSKNTQYGILKADGTIDIDEDLIAQRLAIATFENKECLNCKMLPVCMGPCSQKLLEHNGKWSKDICSLKSIDTSLSDYLITDFWVKSMIERYNE</sequence>
<keyword evidence="6" id="KW-0411">Iron-sulfur</keyword>
<dbReference type="Pfam" id="PF04055">
    <property type="entry name" value="Radical_SAM"/>
    <property type="match status" value="1"/>
</dbReference>
<dbReference type="GO" id="GO:0016829">
    <property type="term" value="F:lyase activity"/>
    <property type="evidence" value="ECO:0007669"/>
    <property type="project" value="UniProtKB-KW"/>
</dbReference>
<evidence type="ECO:0000313" key="9">
    <source>
        <dbReference type="Proteomes" id="UP000254235"/>
    </source>
</evidence>
<dbReference type="Gene3D" id="3.20.20.70">
    <property type="entry name" value="Aldolase class I"/>
    <property type="match status" value="1"/>
</dbReference>
<dbReference type="InterPro" id="IPR058240">
    <property type="entry name" value="rSAM_sf"/>
</dbReference>
<keyword evidence="8" id="KW-0456">Lyase</keyword>
<keyword evidence="3" id="KW-0949">S-adenosyl-L-methionine</keyword>
<evidence type="ECO:0000256" key="1">
    <source>
        <dbReference type="ARBA" id="ARBA00001966"/>
    </source>
</evidence>
<dbReference type="CDD" id="cd01335">
    <property type="entry name" value="Radical_SAM"/>
    <property type="match status" value="1"/>
</dbReference>
<evidence type="ECO:0000256" key="5">
    <source>
        <dbReference type="ARBA" id="ARBA00023004"/>
    </source>
</evidence>
<dbReference type="SFLD" id="SFLDG01067">
    <property type="entry name" value="SPASM/twitch_domain_containing"/>
    <property type="match status" value="1"/>
</dbReference>
<evidence type="ECO:0000313" key="8">
    <source>
        <dbReference type="EMBL" id="SUC37617.1"/>
    </source>
</evidence>
<dbReference type="EMBL" id="UGTP01000002">
    <property type="protein sequence ID" value="SUC37617.1"/>
    <property type="molecule type" value="Genomic_DNA"/>
</dbReference>
<keyword evidence="2" id="KW-0004">4Fe-4S</keyword>
<dbReference type="PANTHER" id="PTHR43787:SF3">
    <property type="entry name" value="ARYLSULFATASE REGULATORY PROTEIN"/>
    <property type="match status" value="1"/>
</dbReference>
<feature type="domain" description="Radical SAM core" evidence="7">
    <location>
        <begin position="111"/>
        <end position="263"/>
    </location>
</feature>
<dbReference type="NCBIfam" id="TIGR04085">
    <property type="entry name" value="rSAM_more_4Fe4S"/>
    <property type="match status" value="1"/>
</dbReference>
<dbReference type="Proteomes" id="UP000254235">
    <property type="component" value="Unassembled WGS sequence"/>
</dbReference>
<protein>
    <submittedName>
        <fullName evidence="8">Uncharacterized conserved protein related to pyruvate formate-lyase activating enzyme</fullName>
    </submittedName>
</protein>
<dbReference type="InterPro" id="IPR013785">
    <property type="entry name" value="Aldolase_TIM"/>
</dbReference>
<dbReference type="InterPro" id="IPR023885">
    <property type="entry name" value="4Fe4S-binding_SPASM_dom"/>
</dbReference>
<reference evidence="8 9" key="1">
    <citation type="submission" date="2018-06" db="EMBL/GenBank/DDBJ databases">
        <authorList>
            <consortium name="Pathogen Informatics"/>
            <person name="Doyle S."/>
        </authorList>
    </citation>
    <scope>NUCLEOTIDE SEQUENCE [LARGE SCALE GENOMIC DNA]</scope>
    <source>
        <strain evidence="8 9">NCTC13043</strain>
    </source>
</reference>
<dbReference type="GO" id="GO:0046872">
    <property type="term" value="F:metal ion binding"/>
    <property type="evidence" value="ECO:0007669"/>
    <property type="project" value="UniProtKB-KW"/>
</dbReference>